<protein>
    <submittedName>
        <fullName evidence="5">Uncharacterized protein</fullName>
    </submittedName>
</protein>
<comment type="caution">
    <text evidence="5">The sequence shown here is derived from an EMBL/GenBank/DDBJ whole genome shotgun (WGS) entry which is preliminary data.</text>
</comment>
<dbReference type="InterPro" id="IPR027417">
    <property type="entry name" value="P-loop_NTPase"/>
</dbReference>
<feature type="compositionally biased region" description="Polar residues" evidence="2">
    <location>
        <begin position="227"/>
        <end position="243"/>
    </location>
</feature>
<evidence type="ECO:0000256" key="2">
    <source>
        <dbReference type="SAM" id="MobiDB-lite"/>
    </source>
</evidence>
<evidence type="ECO:0000313" key="6">
    <source>
        <dbReference type="Proteomes" id="UP001516023"/>
    </source>
</evidence>
<dbReference type="SUPFAM" id="SSF52540">
    <property type="entry name" value="P-loop containing nucleoside triphosphate hydrolases"/>
    <property type="match status" value="2"/>
</dbReference>
<dbReference type="SMART" id="SM00490">
    <property type="entry name" value="HELICc"/>
    <property type="match status" value="1"/>
</dbReference>
<feature type="region of interest" description="Disordered" evidence="2">
    <location>
        <begin position="507"/>
        <end position="595"/>
    </location>
</feature>
<dbReference type="PANTHER" id="PTHR45629:SF7">
    <property type="entry name" value="DNA EXCISION REPAIR PROTEIN ERCC-6-RELATED"/>
    <property type="match status" value="1"/>
</dbReference>
<dbReference type="GO" id="GO:0016787">
    <property type="term" value="F:hydrolase activity"/>
    <property type="evidence" value="ECO:0007669"/>
    <property type="project" value="UniProtKB-KW"/>
</dbReference>
<proteinExistence type="predicted"/>
<accession>A0ABD3PJD3</accession>
<feature type="domain" description="Helicase C-terminal" evidence="4">
    <location>
        <begin position="1048"/>
        <end position="1201"/>
    </location>
</feature>
<feature type="region of interest" description="Disordered" evidence="2">
    <location>
        <begin position="416"/>
        <end position="439"/>
    </location>
</feature>
<name>A0ABD3PJD3_9STRA</name>
<evidence type="ECO:0000259" key="3">
    <source>
        <dbReference type="PROSITE" id="PS51192"/>
    </source>
</evidence>
<feature type="region of interest" description="Disordered" evidence="2">
    <location>
        <begin position="355"/>
        <end position="384"/>
    </location>
</feature>
<feature type="region of interest" description="Disordered" evidence="2">
    <location>
        <begin position="294"/>
        <end position="316"/>
    </location>
</feature>
<feature type="region of interest" description="Disordered" evidence="2">
    <location>
        <begin position="138"/>
        <end position="158"/>
    </location>
</feature>
<gene>
    <name evidence="5" type="ORF">HJC23_008144</name>
</gene>
<keyword evidence="6" id="KW-1185">Reference proteome</keyword>
<dbReference type="InterPro" id="IPR050496">
    <property type="entry name" value="SNF2_RAD54_helicase_repair"/>
</dbReference>
<dbReference type="InterPro" id="IPR014001">
    <property type="entry name" value="Helicase_ATP-bd"/>
</dbReference>
<dbReference type="InterPro" id="IPR000330">
    <property type="entry name" value="SNF2_N"/>
</dbReference>
<dbReference type="Pfam" id="PF00271">
    <property type="entry name" value="Helicase_C"/>
    <property type="match status" value="1"/>
</dbReference>
<dbReference type="EMBL" id="JABMIG020000162">
    <property type="protein sequence ID" value="KAL3788082.1"/>
    <property type="molecule type" value="Genomic_DNA"/>
</dbReference>
<organism evidence="5 6">
    <name type="scientific">Cyclotella cryptica</name>
    <dbReference type="NCBI Taxonomy" id="29204"/>
    <lineage>
        <taxon>Eukaryota</taxon>
        <taxon>Sar</taxon>
        <taxon>Stramenopiles</taxon>
        <taxon>Ochrophyta</taxon>
        <taxon>Bacillariophyta</taxon>
        <taxon>Coscinodiscophyceae</taxon>
        <taxon>Thalassiosirophycidae</taxon>
        <taxon>Stephanodiscales</taxon>
        <taxon>Stephanodiscaceae</taxon>
        <taxon>Cyclotella</taxon>
    </lineage>
</organism>
<feature type="compositionally biased region" description="Basic and acidic residues" evidence="2">
    <location>
        <begin position="244"/>
        <end position="260"/>
    </location>
</feature>
<reference evidence="5 6" key="1">
    <citation type="journal article" date="2020" name="G3 (Bethesda)">
        <title>Improved Reference Genome for Cyclotella cryptica CCMP332, a Model for Cell Wall Morphogenesis, Salinity Adaptation, and Lipid Production in Diatoms (Bacillariophyta).</title>
        <authorList>
            <person name="Roberts W.R."/>
            <person name="Downey K.M."/>
            <person name="Ruck E.C."/>
            <person name="Traller J.C."/>
            <person name="Alverson A.J."/>
        </authorList>
    </citation>
    <scope>NUCLEOTIDE SEQUENCE [LARGE SCALE GENOMIC DNA]</scope>
    <source>
        <strain evidence="5 6">CCMP332</strain>
    </source>
</reference>
<dbReference type="Proteomes" id="UP001516023">
    <property type="component" value="Unassembled WGS sequence"/>
</dbReference>
<dbReference type="Gene3D" id="3.40.50.300">
    <property type="entry name" value="P-loop containing nucleotide triphosphate hydrolases"/>
    <property type="match status" value="1"/>
</dbReference>
<dbReference type="PROSITE" id="PS51192">
    <property type="entry name" value="HELICASE_ATP_BIND_1"/>
    <property type="match status" value="1"/>
</dbReference>
<feature type="region of interest" description="Disordered" evidence="2">
    <location>
        <begin position="1306"/>
        <end position="1333"/>
    </location>
</feature>
<feature type="compositionally biased region" description="Acidic residues" evidence="2">
    <location>
        <begin position="559"/>
        <end position="568"/>
    </location>
</feature>
<keyword evidence="1" id="KW-0378">Hydrolase</keyword>
<feature type="domain" description="Helicase ATP-binding" evidence="3">
    <location>
        <begin position="721"/>
        <end position="903"/>
    </location>
</feature>
<evidence type="ECO:0000259" key="4">
    <source>
        <dbReference type="PROSITE" id="PS51194"/>
    </source>
</evidence>
<feature type="compositionally biased region" description="Acidic residues" evidence="2">
    <location>
        <begin position="575"/>
        <end position="590"/>
    </location>
</feature>
<evidence type="ECO:0000256" key="1">
    <source>
        <dbReference type="ARBA" id="ARBA00022801"/>
    </source>
</evidence>
<dbReference type="PROSITE" id="PS51194">
    <property type="entry name" value="HELICASE_CTER"/>
    <property type="match status" value="1"/>
</dbReference>
<feature type="region of interest" description="Disordered" evidence="2">
    <location>
        <begin position="227"/>
        <end position="261"/>
    </location>
</feature>
<sequence>MSKSTKNPPFLLPKIRMKPGAHSANSGIIASPFLKQQTDDGNVTGESHFDVLSSAIVSDKAATPVSPCLSDLYLVSPPQRNASNTSRYRAPSIRASLTPPPHSEKINRAIRAAEFQLDAAVYDVHRYISRGCSDSDRGDVAPAFSGSPESEYSDDLRSPRVLPDFLSPMTGALGDETLDSFSRMKYRRCILDDADKEDNDVESRCLDACGLEECTPELHADSNNIASVENENPNVSDDTCGENNQDKENIKSNRNKKQDMHTASSVWSFMVNDQRIVNAVNPAEATTRMIADTYSDNRDSTATPPPEEQPAEDVDSSDEILPHVATTSSTPQAATTASAPLSPCLSDLYLVSPPPRTTHNASNTICRGSHTPSIRSSLTPPPHSEKIHRAIRTAASQLDAAVDEVQRYIFQGCPDSDVEGDARRTGGTPGSEYSDDFMSPQVLPDFTKIPMRRASGDSFEVSKMSYRRRILEEEEEDSEEEQNESDCPETFQDEETCDLDEGMSKLQIHPCSGSAEGHLEQNEDSAVPALEEKDASDVESDEESVMPVTAKPRTRRVIDDDESSDESDSGNYFASDDDYSYVNDSDVEDDRSEKKKVMNSEVVLGDAFSELILEDTVEKKGVGTDDTNVSLDDISSTNNDLNEKEINDESCTIDDNKDDDDDESITIFEGCGCWTLDQSTNDLYLPSSSGTSGKWPRIRLPFSTYQKLYQHQRIGIQWIASLHRDTIKGGILADDMGMGKTMQTLVYLGSMMRAESIHNALIVCPKSVVRTWEREANLVFKEIIPKCKVCAITSDVGKEKRIREFTDAFCSSFKQPRLVVTTYGLISSHIAELSNIANNFPEWHWCYVVLDEGHCIKNPSTRISKHVRILCRNKKTRRLLLTGTPIQNNLRELHSLFDWATSGQLLGSLRTFLNKYAIPIEDGRQKNASAWEIKKAAEVNQSLQQLLQPYFLQRLKSTEFQDKLPTKKELVVFVSLSTKQRKLYEQYLEGGMIKSVLSGETASPLTAIAYLKQLCGHPSLVRKDGVSRKDADANTLLEHSAKLQVLFALVQRLKRAGHRTLIFSQSTKMLDIIEKVFDGAVTYLRIDGQSAEKSRQRNVDDFNDKNSGIDCMLLSTKAAGVGLTLNGANRAIIYDPSWNPAEDAQAVDRCYRIGQSKNVTVYRMITCGTVEEKMYEKQVHKDGIRRVLLTESIGGSTERYFDQAELRELFKLAPHDAPCSMLSKFNDQSAMGSSGKRSFLSTHPNVVGVASHDVLYSNAPSNDCSTVDLTVSFADTPFSRSPFKRMGGNKSHVEYIQVVESPTAKPLGRGLHVTGDNREGSESRRKQQLLKGKSTAQMNDCSVVDILSRAGILTSANKYAQAMEMLLGLVENNNHLIQGDNKLKVHESISFLADKLGWL</sequence>
<dbReference type="Gene3D" id="3.40.50.10810">
    <property type="entry name" value="Tandem AAA-ATPase domain"/>
    <property type="match status" value="1"/>
</dbReference>
<feature type="compositionally biased region" description="Polar residues" evidence="2">
    <location>
        <begin position="357"/>
        <end position="378"/>
    </location>
</feature>
<dbReference type="CDD" id="cd18793">
    <property type="entry name" value="SF2_C_SNF"/>
    <property type="match status" value="1"/>
</dbReference>
<feature type="region of interest" description="Disordered" evidence="2">
    <location>
        <begin position="471"/>
        <end position="490"/>
    </location>
</feature>
<dbReference type="InterPro" id="IPR038718">
    <property type="entry name" value="SNF2-like_sf"/>
</dbReference>
<feature type="region of interest" description="Disordered" evidence="2">
    <location>
        <begin position="80"/>
        <end position="102"/>
    </location>
</feature>
<dbReference type="SMART" id="SM00487">
    <property type="entry name" value="DEXDc"/>
    <property type="match status" value="1"/>
</dbReference>
<feature type="compositionally biased region" description="Basic and acidic residues" evidence="2">
    <location>
        <begin position="1315"/>
        <end position="1325"/>
    </location>
</feature>
<dbReference type="InterPro" id="IPR049730">
    <property type="entry name" value="SNF2/RAD54-like_C"/>
</dbReference>
<evidence type="ECO:0000313" key="5">
    <source>
        <dbReference type="EMBL" id="KAL3788082.1"/>
    </source>
</evidence>
<dbReference type="InterPro" id="IPR001650">
    <property type="entry name" value="Helicase_C-like"/>
</dbReference>
<feature type="compositionally biased region" description="Acidic residues" evidence="2">
    <location>
        <begin position="472"/>
        <end position="490"/>
    </location>
</feature>
<dbReference type="Pfam" id="PF00176">
    <property type="entry name" value="SNF2-rel_dom"/>
    <property type="match status" value="1"/>
</dbReference>
<dbReference type="PANTHER" id="PTHR45629">
    <property type="entry name" value="SNF2/RAD54 FAMILY MEMBER"/>
    <property type="match status" value="1"/>
</dbReference>